<dbReference type="GO" id="GO:0015293">
    <property type="term" value="F:symporter activity"/>
    <property type="evidence" value="ECO:0007669"/>
    <property type="project" value="UniProtKB-KW"/>
</dbReference>
<feature type="transmembrane region" description="Helical" evidence="10">
    <location>
        <begin position="368"/>
        <end position="391"/>
    </location>
</feature>
<evidence type="ECO:0000313" key="12">
    <source>
        <dbReference type="EnsemblMetazoa" id="XP_001200592"/>
    </source>
</evidence>
<dbReference type="OMA" id="CMSEYWM"/>
<comment type="subcellular location">
    <subcellularLocation>
        <location evidence="1">Basolateral cell membrane</location>
        <topology evidence="1">Multi-pass membrane protein</topology>
    </subcellularLocation>
</comment>
<reference evidence="12" key="2">
    <citation type="submission" date="2021-01" db="UniProtKB">
        <authorList>
            <consortium name="EnsemblMetazoa"/>
        </authorList>
    </citation>
    <scope>IDENTIFICATION</scope>
</reference>
<feature type="transmembrane region" description="Helical" evidence="10">
    <location>
        <begin position="215"/>
        <end position="240"/>
    </location>
</feature>
<dbReference type="GeneID" id="764328"/>
<feature type="compositionally biased region" description="Low complexity" evidence="9">
    <location>
        <begin position="1"/>
        <end position="14"/>
    </location>
</feature>
<dbReference type="GO" id="GO:0016323">
    <property type="term" value="C:basolateral plasma membrane"/>
    <property type="evidence" value="ECO:0007669"/>
    <property type="project" value="UniProtKB-SubCell"/>
</dbReference>
<dbReference type="InterPro" id="IPR005829">
    <property type="entry name" value="Sugar_transporter_CS"/>
</dbReference>
<evidence type="ECO:0000256" key="6">
    <source>
        <dbReference type="ARBA" id="ARBA00022989"/>
    </source>
</evidence>
<feature type="transmembrane region" description="Helical" evidence="10">
    <location>
        <begin position="123"/>
        <end position="142"/>
    </location>
</feature>
<keyword evidence="5" id="KW-0769">Symport</keyword>
<evidence type="ECO:0000256" key="5">
    <source>
        <dbReference type="ARBA" id="ARBA00022847"/>
    </source>
</evidence>
<evidence type="ECO:0000259" key="11">
    <source>
        <dbReference type="PROSITE" id="PS50850"/>
    </source>
</evidence>
<dbReference type="KEGG" id="spu:764328"/>
<dbReference type="InterPro" id="IPR036259">
    <property type="entry name" value="MFS_trans_sf"/>
</dbReference>
<protein>
    <recommendedName>
        <fullName evidence="11">Major facilitator superfamily (MFS) profile domain-containing protein</fullName>
    </recommendedName>
</protein>
<evidence type="ECO:0000313" key="13">
    <source>
        <dbReference type="Proteomes" id="UP000007110"/>
    </source>
</evidence>
<keyword evidence="13" id="KW-1185">Reference proteome</keyword>
<evidence type="ECO:0000256" key="3">
    <source>
        <dbReference type="ARBA" id="ARBA00022475"/>
    </source>
</evidence>
<dbReference type="EnsemblMetazoa" id="XM_001200592">
    <property type="protein sequence ID" value="XP_001200592"/>
    <property type="gene ID" value="LOC764328"/>
</dbReference>
<feature type="transmembrane region" description="Helical" evidence="10">
    <location>
        <begin position="340"/>
        <end position="362"/>
    </location>
</feature>
<feature type="transmembrane region" description="Helical" evidence="10">
    <location>
        <begin position="277"/>
        <end position="303"/>
    </location>
</feature>
<feature type="transmembrane region" description="Helical" evidence="10">
    <location>
        <begin position="315"/>
        <end position="333"/>
    </location>
</feature>
<keyword evidence="3" id="KW-1003">Cell membrane</keyword>
<keyword evidence="7 10" id="KW-0472">Membrane</keyword>
<keyword evidence="8" id="KW-0325">Glycoprotein</keyword>
<evidence type="ECO:0000256" key="4">
    <source>
        <dbReference type="ARBA" id="ARBA00022692"/>
    </source>
</evidence>
<dbReference type="PANTHER" id="PTHR23507">
    <property type="entry name" value="ZGC:174356"/>
    <property type="match status" value="1"/>
</dbReference>
<dbReference type="Proteomes" id="UP000007110">
    <property type="component" value="Unassembled WGS sequence"/>
</dbReference>
<sequence>METIPEEPSTSMTSSEEEEQPRSRSRVVSVEPVIFLILAVQGVLVNLRTQYVEERLAADNNYTLPEAGNCSAANKSADATGRQIESETSLWVMYMKSTSVFIPIFTGTILIAASDIVGRKPILIINALGHLLASTVFLLLAWLHLPLIVAVAAECILGLSGDSIVSISVSFAYIADTSTGKSRVTKYTIISFMIYIGFGGSQIFVDLILQKTDSYTLAFGCAWIFAFLNFLYVLIPGLLIETVVKRTSFKLVRTVKKLLRSFVQLLSVSKDRRRSRLALLLTMFMIYNVITEAVYAVITIYGLGQPFCWSPTMVGIYNVIVNAFPAFVAMVMIKPLLFCLSGYLIMQVGFLSGVAILIVSAIAKTTNVLVYVAVAAGSLRTLPDSIIEFFLSNMVSSHERGTAFALLSIAASVGKVLSPILLNAVYAKAVLLNFPELTFYLAAAIYALPILLTAILHVCSRPYDGLKMQIQGETEEQKPLVED</sequence>
<accession>A0A7M7GA58</accession>
<evidence type="ECO:0000256" key="7">
    <source>
        <dbReference type="ARBA" id="ARBA00023136"/>
    </source>
</evidence>
<name>A0A7M7GA58_STRPU</name>
<keyword evidence="4 10" id="KW-0812">Transmembrane</keyword>
<dbReference type="PANTHER" id="PTHR23507:SF2">
    <property type="entry name" value="PROTON-COUPLED FOLATE TRANSPORTER"/>
    <property type="match status" value="1"/>
</dbReference>
<feature type="transmembrane region" description="Helical" evidence="10">
    <location>
        <begin position="91"/>
        <end position="111"/>
    </location>
</feature>
<keyword evidence="2" id="KW-0813">Transport</keyword>
<feature type="domain" description="Major facilitator superfamily (MFS) profile" evidence="11">
    <location>
        <begin position="34"/>
        <end position="461"/>
    </location>
</feature>
<evidence type="ECO:0000256" key="2">
    <source>
        <dbReference type="ARBA" id="ARBA00022448"/>
    </source>
</evidence>
<dbReference type="PROSITE" id="PS50850">
    <property type="entry name" value="MFS"/>
    <property type="match status" value="1"/>
</dbReference>
<dbReference type="GO" id="GO:0055085">
    <property type="term" value="P:transmembrane transport"/>
    <property type="evidence" value="ECO:0000318"/>
    <property type="project" value="GO_Central"/>
</dbReference>
<feature type="transmembrane region" description="Helical" evidence="10">
    <location>
        <begin position="187"/>
        <end position="209"/>
    </location>
</feature>
<dbReference type="AlphaFoldDB" id="A0A7M7GA58"/>
<dbReference type="OrthoDB" id="419734at2759"/>
<feature type="transmembrane region" description="Helical" evidence="10">
    <location>
        <begin position="148"/>
        <end position="175"/>
    </location>
</feature>
<dbReference type="GO" id="GO:0005886">
    <property type="term" value="C:plasma membrane"/>
    <property type="evidence" value="ECO:0000318"/>
    <property type="project" value="GO_Central"/>
</dbReference>
<reference evidence="13" key="1">
    <citation type="submission" date="2015-02" db="EMBL/GenBank/DDBJ databases">
        <title>Genome sequencing for Strongylocentrotus purpuratus.</title>
        <authorList>
            <person name="Murali S."/>
            <person name="Liu Y."/>
            <person name="Vee V."/>
            <person name="English A."/>
            <person name="Wang M."/>
            <person name="Skinner E."/>
            <person name="Han Y."/>
            <person name="Muzny D.M."/>
            <person name="Worley K.C."/>
            <person name="Gibbs R.A."/>
        </authorList>
    </citation>
    <scope>NUCLEOTIDE SEQUENCE</scope>
</reference>
<evidence type="ECO:0000256" key="10">
    <source>
        <dbReference type="SAM" id="Phobius"/>
    </source>
</evidence>
<organism evidence="12 13">
    <name type="scientific">Strongylocentrotus purpuratus</name>
    <name type="common">Purple sea urchin</name>
    <dbReference type="NCBI Taxonomy" id="7668"/>
    <lineage>
        <taxon>Eukaryota</taxon>
        <taxon>Metazoa</taxon>
        <taxon>Echinodermata</taxon>
        <taxon>Eleutherozoa</taxon>
        <taxon>Echinozoa</taxon>
        <taxon>Echinoidea</taxon>
        <taxon>Euechinoidea</taxon>
        <taxon>Echinacea</taxon>
        <taxon>Camarodonta</taxon>
        <taxon>Echinidea</taxon>
        <taxon>Strongylocentrotidae</taxon>
        <taxon>Strongylocentrotus</taxon>
    </lineage>
</organism>
<dbReference type="SUPFAM" id="SSF103473">
    <property type="entry name" value="MFS general substrate transporter"/>
    <property type="match status" value="1"/>
</dbReference>
<evidence type="ECO:0000256" key="8">
    <source>
        <dbReference type="ARBA" id="ARBA00023180"/>
    </source>
</evidence>
<feature type="transmembrane region" description="Helical" evidence="10">
    <location>
        <begin position="438"/>
        <end position="459"/>
    </location>
</feature>
<evidence type="ECO:0000256" key="1">
    <source>
        <dbReference type="ARBA" id="ARBA00004554"/>
    </source>
</evidence>
<feature type="transmembrane region" description="Helical" evidence="10">
    <location>
        <begin position="403"/>
        <end position="426"/>
    </location>
</feature>
<proteinExistence type="predicted"/>
<dbReference type="InParanoid" id="A0A7M7GA58"/>
<feature type="region of interest" description="Disordered" evidence="9">
    <location>
        <begin position="1"/>
        <end position="24"/>
    </location>
</feature>
<dbReference type="Gene3D" id="1.20.1250.20">
    <property type="entry name" value="MFS general substrate transporter like domains"/>
    <property type="match status" value="1"/>
</dbReference>
<dbReference type="PROSITE" id="PS00216">
    <property type="entry name" value="SUGAR_TRANSPORT_1"/>
    <property type="match status" value="1"/>
</dbReference>
<dbReference type="GO" id="GO:0022857">
    <property type="term" value="F:transmembrane transporter activity"/>
    <property type="evidence" value="ECO:0000318"/>
    <property type="project" value="GO_Central"/>
</dbReference>
<evidence type="ECO:0000256" key="9">
    <source>
        <dbReference type="SAM" id="MobiDB-lite"/>
    </source>
</evidence>
<dbReference type="InterPro" id="IPR020846">
    <property type="entry name" value="MFS_dom"/>
</dbReference>
<keyword evidence="6 10" id="KW-1133">Transmembrane helix</keyword>
<dbReference type="RefSeq" id="XP_001200592.1">
    <property type="nucleotide sequence ID" value="XM_001200592.4"/>
</dbReference>